<evidence type="ECO:0000313" key="11">
    <source>
        <dbReference type="EMBL" id="KAJ8449614.1"/>
    </source>
</evidence>
<dbReference type="AlphaFoldDB" id="A0A9Q1KTY3"/>
<keyword evidence="2 9" id="KW-0812">Transmembrane</keyword>
<protein>
    <recommendedName>
        <fullName evidence="10">Cation-transporting P-type ATPase C-terminal domain-containing protein</fullName>
    </recommendedName>
</protein>
<dbReference type="InterPro" id="IPR006068">
    <property type="entry name" value="ATPase_P-typ_cation-transptr_C"/>
</dbReference>
<evidence type="ECO:0000313" key="12">
    <source>
        <dbReference type="Proteomes" id="UP001153076"/>
    </source>
</evidence>
<dbReference type="GO" id="GO:0070588">
    <property type="term" value="P:calcium ion transmembrane transport"/>
    <property type="evidence" value="ECO:0007669"/>
    <property type="project" value="UniProtKB-ARBA"/>
</dbReference>
<dbReference type="InterPro" id="IPR023299">
    <property type="entry name" value="ATPase_P-typ_cyto_dom_N"/>
</dbReference>
<keyword evidence="3" id="KW-0547">Nucleotide-binding</keyword>
<sequence length="584" mass="65259">MMLKMALVKEINLAKCKCPIIYGMVTLLRFVFLKFSSLAMLFSRTRYTYLVDISFAGKETLRCLALAFKRLPMGQHLLSVDDEKDLTFIGLVGMLDPPRKEVRDAMLSCMTAGIRVIVVTGDNKATAESICRKIGAFDHLGDFVGHSFTATEFEELPALQKTLALQRMALFTRVEPSHKRMLVEALQNQNEVVAMTGDGVNDAPALKKADIGIAMGSGTAVAKSASDMVLADDNFATIVAAVAEGRAIYNNTKQFIRYMISSNIGEVVCIFVAAVLGIPDTLVPVQLLWVNLVTDGLPATAIGFNKQDSDVMRSKPRKVGEAVVTGWLFFRYVVIGAYVGLATVAGFIWWFVYADSGPRLPYSELTNFDTCHARETAYPCSIFDDRHPSTVSMTVLVVVEMFNALNNLSENQSLLVIPPWSNLWLAGSIVLTMLLHMMILYIRPLAVLFSVTPLSWTEWKVVLLLSFPVILIDEVLKFFSRTRRVTPALQSSRFKRFLVCCLDCRNTAEIDILGARFTSKKRTARQVIKGLVQTEHILCKFCEDLFSYTGYDSCEASFNHCLCRMQYEKEAVESMVLKARIYRL</sequence>
<dbReference type="OrthoDB" id="3352408at2759"/>
<feature type="transmembrane region" description="Helical" evidence="9">
    <location>
        <begin position="423"/>
        <end position="442"/>
    </location>
</feature>
<evidence type="ECO:0000256" key="5">
    <source>
        <dbReference type="ARBA" id="ARBA00022842"/>
    </source>
</evidence>
<dbReference type="Pfam" id="PF00702">
    <property type="entry name" value="Hydrolase"/>
    <property type="match status" value="1"/>
</dbReference>
<dbReference type="Pfam" id="PF00689">
    <property type="entry name" value="Cation_ATPase_C"/>
    <property type="match status" value="1"/>
</dbReference>
<comment type="subcellular location">
    <subcellularLocation>
        <location evidence="1">Membrane</location>
        <topology evidence="1">Multi-pass membrane protein</topology>
    </subcellularLocation>
</comment>
<accession>A0A9Q1KTY3</accession>
<comment type="caution">
    <text evidence="11">The sequence shown here is derived from an EMBL/GenBank/DDBJ whole genome shotgun (WGS) entry which is preliminary data.</text>
</comment>
<evidence type="ECO:0000256" key="6">
    <source>
        <dbReference type="ARBA" id="ARBA00022967"/>
    </source>
</evidence>
<dbReference type="PRINTS" id="PR00119">
    <property type="entry name" value="CATATPASE"/>
</dbReference>
<feature type="transmembrane region" description="Helical" evidence="9">
    <location>
        <begin position="20"/>
        <end position="42"/>
    </location>
</feature>
<feature type="transmembrane region" description="Helical" evidence="9">
    <location>
        <begin position="255"/>
        <end position="278"/>
    </location>
</feature>
<dbReference type="GO" id="GO:0016887">
    <property type="term" value="F:ATP hydrolysis activity"/>
    <property type="evidence" value="ECO:0007669"/>
    <property type="project" value="InterPro"/>
</dbReference>
<keyword evidence="6" id="KW-1278">Translocase</keyword>
<dbReference type="SUPFAM" id="SSF81665">
    <property type="entry name" value="Calcium ATPase, transmembrane domain M"/>
    <property type="match status" value="1"/>
</dbReference>
<dbReference type="FunFam" id="1.20.1110.10:FF:000065">
    <property type="entry name" value="Sarcoplasmic/endoplasmic reticulum calcium ATPase 1"/>
    <property type="match status" value="1"/>
</dbReference>
<evidence type="ECO:0000256" key="3">
    <source>
        <dbReference type="ARBA" id="ARBA00022741"/>
    </source>
</evidence>
<evidence type="ECO:0000256" key="7">
    <source>
        <dbReference type="ARBA" id="ARBA00022989"/>
    </source>
</evidence>
<keyword evidence="8 9" id="KW-0472">Membrane</keyword>
<dbReference type="InterPro" id="IPR023214">
    <property type="entry name" value="HAD_sf"/>
</dbReference>
<organism evidence="11 12">
    <name type="scientific">Carnegiea gigantea</name>
    <dbReference type="NCBI Taxonomy" id="171969"/>
    <lineage>
        <taxon>Eukaryota</taxon>
        <taxon>Viridiplantae</taxon>
        <taxon>Streptophyta</taxon>
        <taxon>Embryophyta</taxon>
        <taxon>Tracheophyta</taxon>
        <taxon>Spermatophyta</taxon>
        <taxon>Magnoliopsida</taxon>
        <taxon>eudicotyledons</taxon>
        <taxon>Gunneridae</taxon>
        <taxon>Pentapetalae</taxon>
        <taxon>Caryophyllales</taxon>
        <taxon>Cactineae</taxon>
        <taxon>Cactaceae</taxon>
        <taxon>Cactoideae</taxon>
        <taxon>Echinocereeae</taxon>
        <taxon>Carnegiea</taxon>
    </lineage>
</organism>
<name>A0A9Q1KTY3_9CARY</name>
<reference evidence="11" key="1">
    <citation type="submission" date="2022-04" db="EMBL/GenBank/DDBJ databases">
        <title>Carnegiea gigantea Genome sequencing and assembly v2.</title>
        <authorList>
            <person name="Copetti D."/>
            <person name="Sanderson M.J."/>
            <person name="Burquez A."/>
            <person name="Wojciechowski M.F."/>
        </authorList>
    </citation>
    <scope>NUCLEOTIDE SEQUENCE</scope>
    <source>
        <strain evidence="11">SGP5-SGP5p</strain>
        <tissue evidence="11">Aerial part</tissue>
    </source>
</reference>
<evidence type="ECO:0000256" key="4">
    <source>
        <dbReference type="ARBA" id="ARBA00022840"/>
    </source>
</evidence>
<evidence type="ECO:0000259" key="10">
    <source>
        <dbReference type="Pfam" id="PF00689"/>
    </source>
</evidence>
<dbReference type="NCBIfam" id="TIGR01494">
    <property type="entry name" value="ATPase_P-type"/>
    <property type="match status" value="1"/>
</dbReference>
<dbReference type="EMBL" id="JAKOGI010000020">
    <property type="protein sequence ID" value="KAJ8449614.1"/>
    <property type="molecule type" value="Genomic_DNA"/>
</dbReference>
<dbReference type="GO" id="GO:0046873">
    <property type="term" value="F:metal ion transmembrane transporter activity"/>
    <property type="evidence" value="ECO:0007669"/>
    <property type="project" value="UniProtKB-ARBA"/>
</dbReference>
<dbReference type="Gene3D" id="3.40.1110.10">
    <property type="entry name" value="Calcium-transporting ATPase, cytoplasmic domain N"/>
    <property type="match status" value="1"/>
</dbReference>
<dbReference type="InterPro" id="IPR036412">
    <property type="entry name" value="HAD-like_sf"/>
</dbReference>
<dbReference type="InterPro" id="IPR023298">
    <property type="entry name" value="ATPase_P-typ_TM_dom_sf"/>
</dbReference>
<feature type="transmembrane region" description="Helical" evidence="9">
    <location>
        <begin position="329"/>
        <end position="352"/>
    </location>
</feature>
<dbReference type="Gene3D" id="1.20.1110.10">
    <property type="entry name" value="Calcium-transporting ATPase, transmembrane domain"/>
    <property type="match status" value="1"/>
</dbReference>
<evidence type="ECO:0000256" key="1">
    <source>
        <dbReference type="ARBA" id="ARBA00004141"/>
    </source>
</evidence>
<evidence type="ECO:0000256" key="8">
    <source>
        <dbReference type="ARBA" id="ARBA00023136"/>
    </source>
</evidence>
<keyword evidence="5" id="KW-0460">Magnesium</keyword>
<dbReference type="SUPFAM" id="SSF56784">
    <property type="entry name" value="HAD-like"/>
    <property type="match status" value="1"/>
</dbReference>
<dbReference type="PRINTS" id="PR00120">
    <property type="entry name" value="HATPASE"/>
</dbReference>
<evidence type="ECO:0000256" key="9">
    <source>
        <dbReference type="SAM" id="Phobius"/>
    </source>
</evidence>
<dbReference type="Proteomes" id="UP001153076">
    <property type="component" value="Unassembled WGS sequence"/>
</dbReference>
<keyword evidence="4" id="KW-0067">ATP-binding</keyword>
<evidence type="ECO:0000256" key="2">
    <source>
        <dbReference type="ARBA" id="ARBA00022692"/>
    </source>
</evidence>
<gene>
    <name evidence="11" type="ORF">Cgig2_005636</name>
</gene>
<dbReference type="GO" id="GO:0016020">
    <property type="term" value="C:membrane"/>
    <property type="evidence" value="ECO:0007669"/>
    <property type="project" value="UniProtKB-SubCell"/>
</dbReference>
<dbReference type="FunFam" id="3.40.50.1000:FF:000083">
    <property type="entry name" value="Sodium/potassium-transporting ATPase subunit alpha"/>
    <property type="match status" value="1"/>
</dbReference>
<dbReference type="PANTHER" id="PTHR42861">
    <property type="entry name" value="CALCIUM-TRANSPORTING ATPASE"/>
    <property type="match status" value="1"/>
</dbReference>
<proteinExistence type="predicted"/>
<keyword evidence="12" id="KW-1185">Reference proteome</keyword>
<dbReference type="Gene3D" id="3.40.50.1000">
    <property type="entry name" value="HAD superfamily/HAD-like"/>
    <property type="match status" value="1"/>
</dbReference>
<keyword evidence="7 9" id="KW-1133">Transmembrane helix</keyword>
<dbReference type="InterPro" id="IPR001757">
    <property type="entry name" value="P_typ_ATPase"/>
</dbReference>
<dbReference type="GO" id="GO:0005524">
    <property type="term" value="F:ATP binding"/>
    <property type="evidence" value="ECO:0007669"/>
    <property type="project" value="UniProtKB-KW"/>
</dbReference>
<feature type="domain" description="Cation-transporting P-type ATPase C-terminal" evidence="10">
    <location>
        <begin position="281"/>
        <end position="479"/>
    </location>
</feature>